<dbReference type="Gene3D" id="2.130.10.10">
    <property type="entry name" value="YVTN repeat-like/Quinoprotein amine dehydrogenase"/>
    <property type="match status" value="5"/>
</dbReference>
<keyword evidence="5" id="KW-0812">Transmembrane</keyword>
<organism evidence="6 7">
    <name type="scientific">Stentor coeruleus</name>
    <dbReference type="NCBI Taxonomy" id="5963"/>
    <lineage>
        <taxon>Eukaryota</taxon>
        <taxon>Sar</taxon>
        <taxon>Alveolata</taxon>
        <taxon>Ciliophora</taxon>
        <taxon>Postciliodesmatophora</taxon>
        <taxon>Heterotrichea</taxon>
        <taxon>Heterotrichida</taxon>
        <taxon>Stentoridae</taxon>
        <taxon>Stentor</taxon>
    </lineage>
</organism>
<protein>
    <submittedName>
        <fullName evidence="6">Uncharacterized protein</fullName>
    </submittedName>
</protein>
<dbReference type="PROSITE" id="PS00678">
    <property type="entry name" value="WD_REPEATS_1"/>
    <property type="match status" value="8"/>
</dbReference>
<feature type="transmembrane region" description="Helical" evidence="5">
    <location>
        <begin position="963"/>
        <end position="985"/>
    </location>
</feature>
<dbReference type="InterPro" id="IPR015943">
    <property type="entry name" value="WD40/YVTN_repeat-like_dom_sf"/>
</dbReference>
<feature type="repeat" description="WD" evidence="3">
    <location>
        <begin position="564"/>
        <end position="605"/>
    </location>
</feature>
<feature type="transmembrane region" description="Helical" evidence="5">
    <location>
        <begin position="935"/>
        <end position="957"/>
    </location>
</feature>
<keyword evidence="5" id="KW-1133">Transmembrane helix</keyword>
<evidence type="ECO:0000256" key="3">
    <source>
        <dbReference type="PROSITE-ProRule" id="PRU00221"/>
    </source>
</evidence>
<gene>
    <name evidence="6" type="ORF">SteCoe_23888</name>
</gene>
<feature type="repeat" description="WD" evidence="3">
    <location>
        <begin position="396"/>
        <end position="437"/>
    </location>
</feature>
<dbReference type="InterPro" id="IPR036322">
    <property type="entry name" value="WD40_repeat_dom_sf"/>
</dbReference>
<dbReference type="Pfam" id="PF25173">
    <property type="entry name" value="Beta-prop_WDR3_1st"/>
    <property type="match status" value="1"/>
</dbReference>
<evidence type="ECO:0000313" key="7">
    <source>
        <dbReference type="Proteomes" id="UP000187209"/>
    </source>
</evidence>
<feature type="repeat" description="WD" evidence="3">
    <location>
        <begin position="228"/>
        <end position="269"/>
    </location>
</feature>
<evidence type="ECO:0000256" key="5">
    <source>
        <dbReference type="SAM" id="Phobius"/>
    </source>
</evidence>
<reference evidence="6 7" key="1">
    <citation type="submission" date="2016-11" db="EMBL/GenBank/DDBJ databases">
        <title>The macronuclear genome of Stentor coeruleus: a giant cell with tiny introns.</title>
        <authorList>
            <person name="Slabodnick M."/>
            <person name="Ruby J.G."/>
            <person name="Reiff S.B."/>
            <person name="Swart E.C."/>
            <person name="Gosai S."/>
            <person name="Prabakaran S."/>
            <person name="Witkowska E."/>
            <person name="Larue G.E."/>
            <person name="Fisher S."/>
            <person name="Freeman R.M."/>
            <person name="Gunawardena J."/>
            <person name="Chu W."/>
            <person name="Stover N.A."/>
            <person name="Gregory B.D."/>
            <person name="Nowacki M."/>
            <person name="Derisi J."/>
            <person name="Roy S.W."/>
            <person name="Marshall W.F."/>
            <person name="Sood P."/>
        </authorList>
    </citation>
    <scope>NUCLEOTIDE SEQUENCE [LARGE SCALE GENOMIC DNA]</scope>
    <source>
        <strain evidence="6">WM001</strain>
    </source>
</reference>
<keyword evidence="2" id="KW-0677">Repeat</keyword>
<dbReference type="Proteomes" id="UP000187209">
    <property type="component" value="Unassembled WGS sequence"/>
</dbReference>
<dbReference type="SMART" id="SM00320">
    <property type="entry name" value="WD40"/>
    <property type="match status" value="14"/>
</dbReference>
<dbReference type="PANTHER" id="PTHR19848:SF8">
    <property type="entry name" value="F-BOX AND WD REPEAT DOMAIN CONTAINING 7"/>
    <property type="match status" value="1"/>
</dbReference>
<feature type="repeat" description="WD" evidence="3">
    <location>
        <begin position="522"/>
        <end position="563"/>
    </location>
</feature>
<feature type="transmembrane region" description="Helical" evidence="5">
    <location>
        <begin position="1021"/>
        <end position="1041"/>
    </location>
</feature>
<evidence type="ECO:0000313" key="6">
    <source>
        <dbReference type="EMBL" id="OMJ76691.1"/>
    </source>
</evidence>
<dbReference type="Pfam" id="PF00400">
    <property type="entry name" value="WD40"/>
    <property type="match status" value="9"/>
</dbReference>
<feature type="compositionally biased region" description="Low complexity" evidence="4">
    <location>
        <begin position="11"/>
        <end position="21"/>
    </location>
</feature>
<feature type="repeat" description="WD" evidence="3">
    <location>
        <begin position="186"/>
        <end position="227"/>
    </location>
</feature>
<dbReference type="PANTHER" id="PTHR19848">
    <property type="entry name" value="WD40 REPEAT PROTEIN"/>
    <property type="match status" value="1"/>
</dbReference>
<dbReference type="InterPro" id="IPR001680">
    <property type="entry name" value="WD40_rpt"/>
</dbReference>
<dbReference type="SUPFAM" id="SSF50998">
    <property type="entry name" value="Quinoprotein alcohol dehydrogenase-like"/>
    <property type="match status" value="1"/>
</dbReference>
<dbReference type="PRINTS" id="PR00320">
    <property type="entry name" value="GPROTEINBRPT"/>
</dbReference>
<keyword evidence="1 3" id="KW-0853">WD repeat</keyword>
<dbReference type="PROSITE" id="PS50294">
    <property type="entry name" value="WD_REPEATS_REGION"/>
    <property type="match status" value="12"/>
</dbReference>
<dbReference type="InterPro" id="IPR011047">
    <property type="entry name" value="Quinoprotein_ADH-like_sf"/>
</dbReference>
<accession>A0A1R2BIX2</accession>
<dbReference type="SUPFAM" id="SSF50978">
    <property type="entry name" value="WD40 repeat-like"/>
    <property type="match status" value="1"/>
</dbReference>
<dbReference type="PROSITE" id="PS50082">
    <property type="entry name" value="WD_REPEATS_2"/>
    <property type="match status" value="12"/>
</dbReference>
<feature type="repeat" description="WD" evidence="3">
    <location>
        <begin position="270"/>
        <end position="311"/>
    </location>
</feature>
<dbReference type="InterPro" id="IPR019775">
    <property type="entry name" value="WD40_repeat_CS"/>
</dbReference>
<feature type="transmembrane region" description="Helical" evidence="5">
    <location>
        <begin position="1061"/>
        <end position="1080"/>
    </location>
</feature>
<feature type="repeat" description="WD" evidence="3">
    <location>
        <begin position="480"/>
        <end position="521"/>
    </location>
</feature>
<dbReference type="EMBL" id="MPUH01000616">
    <property type="protein sequence ID" value="OMJ76691.1"/>
    <property type="molecule type" value="Genomic_DNA"/>
</dbReference>
<evidence type="ECO:0000256" key="4">
    <source>
        <dbReference type="SAM" id="MobiDB-lite"/>
    </source>
</evidence>
<keyword evidence="5" id="KW-0472">Membrane</keyword>
<dbReference type="OrthoDB" id="305208at2759"/>
<feature type="repeat" description="WD" evidence="3">
    <location>
        <begin position="312"/>
        <end position="353"/>
    </location>
</feature>
<dbReference type="CDD" id="cd00200">
    <property type="entry name" value="WD40"/>
    <property type="match status" value="3"/>
</dbReference>
<evidence type="ECO:0000256" key="2">
    <source>
        <dbReference type="ARBA" id="ARBA00022737"/>
    </source>
</evidence>
<name>A0A1R2BIX2_9CILI</name>
<proteinExistence type="predicted"/>
<feature type="repeat" description="WD" evidence="3">
    <location>
        <begin position="144"/>
        <end position="185"/>
    </location>
</feature>
<feature type="repeat" description="WD" evidence="3">
    <location>
        <begin position="61"/>
        <end position="94"/>
    </location>
</feature>
<feature type="repeat" description="WD" evidence="3">
    <location>
        <begin position="606"/>
        <end position="647"/>
    </location>
</feature>
<feature type="transmembrane region" description="Helical" evidence="5">
    <location>
        <begin position="1113"/>
        <end position="1135"/>
    </location>
</feature>
<feature type="region of interest" description="Disordered" evidence="4">
    <location>
        <begin position="1"/>
        <end position="21"/>
    </location>
</feature>
<keyword evidence="7" id="KW-1185">Reference proteome</keyword>
<sequence length="1330" mass="150789">MQSPLLPKFLPSPQVSPQPSSKILQSIEPKSDNALTQLRNAWNYIQIEPKLNLPNSFVTTLNYHTKSVNCVAFSPDGKYLASGSEDCQVKIWDLVEKKEHCAPIQDTENIISINFSPNEKLLAISCGNQVKIWSFIDNKVINVLKCHSDDVVCVRFSPDGKLLASASLDSYIKLWYLDKKKPKQIYSGHEDKVYCISFSPDGKYLASGSEDCLVKIWDVNRKDKEINLDGHEEAVLCVVFSPDGKFIASGSEDDLIIVWNFAEKTEEFTLKGHTSTVYSLSFSSDGKFLASGSEDSLVKIWNLEEESEQCTLTGHSIIVCSVCFSPNGKILASGSADSSVKLWKVHDDKEKMCIKSHSQSILCLNFSPDGQLLATGSKDFLVKIFDIKNSIEKGTLKGHTAKVMCVAFTPDGKQLASGSKDKIIIIWDVGEMKEVFRLEDNKAFVNCLCFSLNGEILACGLESHIVKVWDFIMKKEAFVLTGHSSGVYSVVFSPDGRFLASGSEDYLIKIWNILDNKEEYTLAGHTDLVYCVCFSPDSRFLASGSYDCLVKVWNLQKKKEECTLDEHLDLVWSVSFSPDGKFLASASEDKLIKIWNVNEKKEEFTIDGHNNPVGCVRFSPDGKIIASGSKDGVVKLWDFSDMAKEYTKSSNQKVVESIELSLDYKAVLVKYNSEIKAFSIASGDEIDPNNFIPLTPNNQKLFDPLSCINIGYQNYLKTIQNYFYLSTKSFSKLNYINTTLTNLKFSIAHFLSMLGHESIIEKSIISKNLIITPDAFGHGPAYYSIKCKHQKITDKIIEYISETVENSKLGFNTFTFLKTLENDLPELLSSSSQFIDKLMSIALVPQESSAFFGNPLKTLPIEIINDYHLSKFEDFANNEGDTIPLIITQTPFRIPFCIGSPSSLYLINSILMCKNKDIYRTSLIHHIINHRWNEIIFWVYLYTFLLWGNIIIIFFLISTNSHLYCFITLLINLFLLIWECLQFRIIGKKYFYSPTNLLDLIRFYSTTIYSILKIFDIEYTLLTWSMIAFNLLRGFSGFRAFDNTRYYVKLLKMCIYRMKDFLIIFAYATLSLGLMNSISANSNPFSYQALWSSPFGIIVGKTDNFNETNSIQVITYTLAVTTNMIIMLNMIISILGDVFDEFQLDAEILNYNEMAGVIMEIEQILSIRSKDEEFKYLHICMHAYEKNELEWKGKVIDVREFIRGKFLNNDIKPLFEECKRQIICTDEKLVLFEEKVTSVDEKIGGFDGKVKGVIESVKSIEKNFTSGVNKLSENVKEISGKIRDADEKVVANCGDIRDRMDNFEKRVGGIEDKIDSIQRSIEGILSILSK</sequence>
<comment type="caution">
    <text evidence="6">The sequence shown here is derived from an EMBL/GenBank/DDBJ whole genome shotgun (WGS) entry which is preliminary data.</text>
</comment>
<feature type="repeat" description="WD" evidence="3">
    <location>
        <begin position="354"/>
        <end position="395"/>
    </location>
</feature>
<dbReference type="InterPro" id="IPR020472">
    <property type="entry name" value="WD40_PAC1"/>
</dbReference>
<evidence type="ECO:0000256" key="1">
    <source>
        <dbReference type="ARBA" id="ARBA00022574"/>
    </source>
</evidence>